<accession>A0A7G2IVF8</accession>
<evidence type="ECO:0000313" key="1">
    <source>
        <dbReference type="EMBL" id="CDL40915.1"/>
    </source>
</evidence>
<evidence type="ECO:0000313" key="2">
    <source>
        <dbReference type="Proteomes" id="UP000019194"/>
    </source>
</evidence>
<dbReference type="EMBL" id="CBWP010000078">
    <property type="protein sequence ID" value="CDL40915.1"/>
    <property type="molecule type" value="Genomic_DNA"/>
</dbReference>
<protein>
    <recommendedName>
        <fullName evidence="3">HrgA protein</fullName>
    </recommendedName>
</protein>
<reference evidence="1 2" key="1">
    <citation type="submission" date="2013-10" db="EMBL/GenBank/DDBJ databases">
        <title>Antibiotic resistance diversity of beta-lactamase producers in the General Hospital Vienna.</title>
        <authorList>
            <person name="Barisic I."/>
            <person name="Mitteregger D."/>
            <person name="Hirschl A.M."/>
            <person name="Noehammer C."/>
            <person name="Wiesinger-Mayr H."/>
        </authorList>
    </citation>
    <scope>NUCLEOTIDE SEQUENCE [LARGE SCALE GENOMIC DNA]</scope>
    <source>
        <strain evidence="1 2">ISC11</strain>
    </source>
</reference>
<sequence>MGEISVKTGNNARNGGKNSLNRLIRCVCGKKIGPDPRNFNQRVSLGRNDLLIRTFLKASPNVPFTARQLAIKVCESFPEYAEKKLASSEHLSSVEDLISQVAAEIGAQRPSLVKRNAHINVTAGKPRKYLWSDDEAKGIQLNKDIFVTDDADVSDPHGEFYSEHELYPLLSEYASSSLNVLVRRVDEKKSKKGAFKSNKWVHPDVIGVQDIGHNWSSLTKDAVSILGGKRAFLWSFEVKKSLVISNVREAYFQTVSNSSWSHYGYLVAASIENNCIDELTVLNAAHGIGVILLDVHNPSESQILLQAKEKISLDWQTINRLIELNPDFKEYIDLINQFSLNKKIKINEWGIEYE</sequence>
<comment type="caution">
    <text evidence="1">The sequence shown here is derived from an EMBL/GenBank/DDBJ whole genome shotgun (WGS) entry which is preliminary data.</text>
</comment>
<proteinExistence type="predicted"/>
<organism evidence="1 2">
    <name type="scientific">Citrobacter freundii</name>
    <dbReference type="NCBI Taxonomy" id="546"/>
    <lineage>
        <taxon>Bacteria</taxon>
        <taxon>Pseudomonadati</taxon>
        <taxon>Pseudomonadota</taxon>
        <taxon>Gammaproteobacteria</taxon>
        <taxon>Enterobacterales</taxon>
        <taxon>Enterobacteriaceae</taxon>
        <taxon>Citrobacter</taxon>
        <taxon>Citrobacter freundii complex</taxon>
    </lineage>
</organism>
<dbReference type="AlphaFoldDB" id="A0A7G2IVF8"/>
<evidence type="ECO:0008006" key="3">
    <source>
        <dbReference type="Google" id="ProtNLM"/>
    </source>
</evidence>
<dbReference type="Proteomes" id="UP000019194">
    <property type="component" value="Unassembled WGS sequence"/>
</dbReference>
<dbReference type="RefSeq" id="WP_286502506.1">
    <property type="nucleotide sequence ID" value="NZ_JAWIBS010000008.1"/>
</dbReference>
<name>A0A7G2IVF8_CITFR</name>